<name>A0A2V5HDA8_ASPV1</name>
<reference evidence="2 3" key="1">
    <citation type="submission" date="2018-02" db="EMBL/GenBank/DDBJ databases">
        <title>The genomes of Aspergillus section Nigri reveals drivers in fungal speciation.</title>
        <authorList>
            <consortium name="DOE Joint Genome Institute"/>
            <person name="Vesth T.C."/>
            <person name="Nybo J."/>
            <person name="Theobald S."/>
            <person name="Brandl J."/>
            <person name="Frisvad J.C."/>
            <person name="Nielsen K.F."/>
            <person name="Lyhne E.K."/>
            <person name="Kogle M.E."/>
            <person name="Kuo A."/>
            <person name="Riley R."/>
            <person name="Clum A."/>
            <person name="Nolan M."/>
            <person name="Lipzen A."/>
            <person name="Salamov A."/>
            <person name="Henrissat B."/>
            <person name="Wiebenga A."/>
            <person name="De vries R.P."/>
            <person name="Grigoriev I.V."/>
            <person name="Mortensen U.H."/>
            <person name="Andersen M.R."/>
            <person name="Baker S.E."/>
        </authorList>
    </citation>
    <scope>NUCLEOTIDE SEQUENCE [LARGE SCALE GENOMIC DNA]</scope>
    <source>
        <strain evidence="2 3">CBS 115571</strain>
    </source>
</reference>
<dbReference type="Proteomes" id="UP000249829">
    <property type="component" value="Unassembled WGS sequence"/>
</dbReference>
<evidence type="ECO:0000313" key="2">
    <source>
        <dbReference type="EMBL" id="PYI22335.1"/>
    </source>
</evidence>
<sequence>MSSLTRIYRWFILVSSGSVVIGRHQRFDCWDWGGLYASRASEQASKQASKRASEARRGEQRESKDARSDSGA</sequence>
<feature type="region of interest" description="Disordered" evidence="1">
    <location>
        <begin position="40"/>
        <end position="72"/>
    </location>
</feature>
<protein>
    <submittedName>
        <fullName evidence="2">Uncharacterized protein</fullName>
    </submittedName>
</protein>
<dbReference type="AlphaFoldDB" id="A0A2V5HDA8"/>
<dbReference type="EMBL" id="KZ825111">
    <property type="protein sequence ID" value="PYI22335.1"/>
    <property type="molecule type" value="Genomic_DNA"/>
</dbReference>
<organism evidence="2 3">
    <name type="scientific">Aspergillus violaceofuscus (strain CBS 115571)</name>
    <dbReference type="NCBI Taxonomy" id="1450538"/>
    <lineage>
        <taxon>Eukaryota</taxon>
        <taxon>Fungi</taxon>
        <taxon>Dikarya</taxon>
        <taxon>Ascomycota</taxon>
        <taxon>Pezizomycotina</taxon>
        <taxon>Eurotiomycetes</taxon>
        <taxon>Eurotiomycetidae</taxon>
        <taxon>Eurotiales</taxon>
        <taxon>Aspergillaceae</taxon>
        <taxon>Aspergillus</taxon>
    </lineage>
</organism>
<evidence type="ECO:0000256" key="1">
    <source>
        <dbReference type="SAM" id="MobiDB-lite"/>
    </source>
</evidence>
<feature type="compositionally biased region" description="Basic and acidic residues" evidence="1">
    <location>
        <begin position="51"/>
        <end position="72"/>
    </location>
</feature>
<gene>
    <name evidence="2" type="ORF">BO99DRAFT_400141</name>
</gene>
<accession>A0A2V5HDA8</accession>
<keyword evidence="3" id="KW-1185">Reference proteome</keyword>
<evidence type="ECO:0000313" key="3">
    <source>
        <dbReference type="Proteomes" id="UP000249829"/>
    </source>
</evidence>
<proteinExistence type="predicted"/>